<name>A0A2D0A7X9_9DEIO</name>
<dbReference type="Proteomes" id="UP000197208">
    <property type="component" value="Unassembled WGS sequence"/>
</dbReference>
<gene>
    <name evidence="1" type="ORF">CBQ26_09080</name>
</gene>
<proteinExistence type="predicted"/>
<dbReference type="EMBL" id="NHMK01000011">
    <property type="protein sequence ID" value="OWL96519.1"/>
    <property type="molecule type" value="Genomic_DNA"/>
</dbReference>
<reference evidence="1 2" key="1">
    <citation type="submission" date="2017-05" db="EMBL/GenBank/DDBJ databases">
        <title>De novo genome assembly of Deniococcus indicus strain DR1.</title>
        <authorList>
            <person name="Chauhan D."/>
            <person name="Yennamalli R.M."/>
            <person name="Priyadarshini R."/>
        </authorList>
    </citation>
    <scope>NUCLEOTIDE SEQUENCE [LARGE SCALE GENOMIC DNA]</scope>
    <source>
        <strain evidence="1 2">DR1</strain>
    </source>
</reference>
<dbReference type="AlphaFoldDB" id="A0A2D0A7X9"/>
<protein>
    <submittedName>
        <fullName evidence="1">Uncharacterized protein</fullName>
    </submittedName>
</protein>
<evidence type="ECO:0000313" key="2">
    <source>
        <dbReference type="Proteomes" id="UP000197208"/>
    </source>
</evidence>
<organism evidence="1 2">
    <name type="scientific">Deinococcus indicus</name>
    <dbReference type="NCBI Taxonomy" id="223556"/>
    <lineage>
        <taxon>Bacteria</taxon>
        <taxon>Thermotogati</taxon>
        <taxon>Deinococcota</taxon>
        <taxon>Deinococci</taxon>
        <taxon>Deinococcales</taxon>
        <taxon>Deinococcaceae</taxon>
        <taxon>Deinococcus</taxon>
    </lineage>
</organism>
<evidence type="ECO:0000313" key="1">
    <source>
        <dbReference type="EMBL" id="OWL96519.1"/>
    </source>
</evidence>
<accession>A0A2D0A7X9</accession>
<keyword evidence="2" id="KW-1185">Reference proteome</keyword>
<sequence length="140" mass="15482">MAGENRYVLRKPDNSTYTLPADAKVAQGDGETLQYRLIRAVESDEWEEAGDGRAVPTPLVLVCTIEASTEAAASAEATALWEFAKASRRLERDGRVYRPYRVPLSFVTVHQAGDQHTCTLTLLPSGSRWLSIADDTPRLF</sequence>
<dbReference type="RefSeq" id="WP_088248308.1">
    <property type="nucleotide sequence ID" value="NZ_NHMK01000011.1"/>
</dbReference>
<dbReference type="OrthoDB" id="9946993at2"/>
<comment type="caution">
    <text evidence="1">The sequence shown here is derived from an EMBL/GenBank/DDBJ whole genome shotgun (WGS) entry which is preliminary data.</text>
</comment>